<evidence type="ECO:0000256" key="1">
    <source>
        <dbReference type="SAM" id="MobiDB-lite"/>
    </source>
</evidence>
<comment type="caution">
    <text evidence="3">The sequence shown here is derived from an EMBL/GenBank/DDBJ whole genome shotgun (WGS) entry which is preliminary data.</text>
</comment>
<gene>
    <name evidence="3" type="ORF">B296_00050894</name>
</gene>
<evidence type="ECO:0000313" key="4">
    <source>
        <dbReference type="Proteomes" id="UP000287651"/>
    </source>
</evidence>
<dbReference type="InterPro" id="IPR011047">
    <property type="entry name" value="Quinoprotein_ADH-like_sf"/>
</dbReference>
<accession>A0A426Y138</accession>
<feature type="compositionally biased region" description="Polar residues" evidence="1">
    <location>
        <begin position="191"/>
        <end position="206"/>
    </location>
</feature>
<name>A0A426Y138_ENSVE</name>
<evidence type="ECO:0000259" key="2">
    <source>
        <dbReference type="Pfam" id="PF25465"/>
    </source>
</evidence>
<sequence>MSLRLKERSGGGVKILASKPQKFPIDSTPNDKGRRRTPIAAGKENSSTLSGRKVSAARLNPLPKLVEKPAAAAGVRWSTSSLPRGKAVSPSDISGIFNDLRSDRRLPRVSASDRRGRALGRDLEAETAGRKSFGEIRASAGCRQGKEVLDSNLKKTDERLAAGTRVSGQQNPKPNGFIAVQAARKAAKITDATSQKLGGRTGTSSTSEKRTRKESVTSKPLLAEDDDGYQGSTAEHENKALLLVDKPEIICSTESTAVESNKHKLFIVSSSTSHVPDQSNLKDRSCATSDSKTQDGSDKDVTHVSSNKKEDCLVLQSEASRKLGSSVKNDPSDKGCIDSLPKVEAVQKPSAYITAFEKVNDDLNVAPVVNKYPSKLHEKLALLEGKVQKIASEIKRTKEMLDSNNPDESKLILSDIQSKISGIEKAVGHTIDGAVSQFDTSKIIAVDCHGTKIVVSGQCQETSVPGTSVNGLNHEELEARFFPHHKLLRNRSRGHRSNTHGNPDVEGGSSSPVDENPIALEFLASLDLVQCEPNMHVPILESEHVAARGLGAERGSSAAQCVSRKMVLEHGKGEIELMANEKLEEFDDQEMKPAMILHVDNEEPSVKQLCEIGQKPSTGGWFVSEEAVLLAHDDGCCSYYDIANHEFKAEYKPPAGVSNNLWGDCWLIRAPCTDGCTGKYVVAASAGNALESGFCSWDFYTRDVRAFSLGDAATSSVSHSSSRMVLGPSNAGLRSSSCTTQTVGQQQWWYKPCGPLLICTGNGQKLVSAYDIRDGDLVMKWEVNSPVMGMEYSSPLQWRSRCKVIVTGTEAISLWDVNSVNPQPLLSVACSGKKVYSLHVNNTDAELGGGVRQSSSEVEGNDGVFCMQESINVLDFRLPAGVGLRLVRHGGIGHSIYSRGDSIFIGSTEGRLPIRGSPRSRVQHYSLRKGKLVTTYELPELNTRLHHPYLTQVWGSTDIVMGICEMGLFVFDASQDERSQALCFDGGNTVGVKETIGPDDLYRPTFDYSGSRVLVISRDRPASWRYLL</sequence>
<feature type="region of interest" description="Disordered" evidence="1">
    <location>
        <begin position="69"/>
        <end position="94"/>
    </location>
</feature>
<dbReference type="PANTHER" id="PTHR35492:SF1">
    <property type="entry name" value="TRANSDUCIN_WD40 REPEAT-LIKE SUPERFAMILY PROTEIN"/>
    <property type="match status" value="1"/>
</dbReference>
<dbReference type="AlphaFoldDB" id="A0A426Y138"/>
<dbReference type="EMBL" id="AMZH03015814">
    <property type="protein sequence ID" value="RRT45469.1"/>
    <property type="molecule type" value="Genomic_DNA"/>
</dbReference>
<dbReference type="InterPro" id="IPR045289">
    <property type="entry name" value="At4g14310-like"/>
</dbReference>
<reference evidence="3 4" key="1">
    <citation type="journal article" date="2014" name="Agronomy (Basel)">
        <title>A Draft Genome Sequence for Ensete ventricosum, the Drought-Tolerant Tree Against Hunger.</title>
        <authorList>
            <person name="Harrison J."/>
            <person name="Moore K.A."/>
            <person name="Paszkiewicz K."/>
            <person name="Jones T."/>
            <person name="Grant M."/>
            <person name="Ambacheew D."/>
            <person name="Muzemil S."/>
            <person name="Studholme D.J."/>
        </authorList>
    </citation>
    <scope>NUCLEOTIDE SEQUENCE [LARGE SCALE GENOMIC DNA]</scope>
</reference>
<feature type="domain" description="At4g14310 8-bladed propeller" evidence="2">
    <location>
        <begin position="744"/>
        <end position="1022"/>
    </location>
</feature>
<feature type="region of interest" description="Disordered" evidence="1">
    <location>
        <begin position="270"/>
        <end position="306"/>
    </location>
</feature>
<organism evidence="3 4">
    <name type="scientific">Ensete ventricosum</name>
    <name type="common">Abyssinian banana</name>
    <name type="synonym">Musa ensete</name>
    <dbReference type="NCBI Taxonomy" id="4639"/>
    <lineage>
        <taxon>Eukaryota</taxon>
        <taxon>Viridiplantae</taxon>
        <taxon>Streptophyta</taxon>
        <taxon>Embryophyta</taxon>
        <taxon>Tracheophyta</taxon>
        <taxon>Spermatophyta</taxon>
        <taxon>Magnoliopsida</taxon>
        <taxon>Liliopsida</taxon>
        <taxon>Zingiberales</taxon>
        <taxon>Musaceae</taxon>
        <taxon>Ensete</taxon>
    </lineage>
</organism>
<feature type="compositionally biased region" description="Basic and acidic residues" evidence="1">
    <location>
        <begin position="207"/>
        <end position="216"/>
    </location>
</feature>
<dbReference type="PANTHER" id="PTHR35492">
    <property type="entry name" value="TRANSDUCIN/WD40 REPEAT-LIKE SUPERFAMILY PROTEIN"/>
    <property type="match status" value="1"/>
</dbReference>
<proteinExistence type="predicted"/>
<evidence type="ECO:0000313" key="3">
    <source>
        <dbReference type="EMBL" id="RRT45469.1"/>
    </source>
</evidence>
<dbReference type="SUPFAM" id="SSF50998">
    <property type="entry name" value="Quinoprotein alcohol dehydrogenase-like"/>
    <property type="match status" value="1"/>
</dbReference>
<feature type="region of interest" description="Disordered" evidence="1">
    <location>
        <begin position="189"/>
        <end position="233"/>
    </location>
</feature>
<feature type="compositionally biased region" description="Basic and acidic residues" evidence="1">
    <location>
        <begin position="292"/>
        <end position="306"/>
    </location>
</feature>
<feature type="region of interest" description="Disordered" evidence="1">
    <location>
        <begin position="1"/>
        <end position="54"/>
    </location>
</feature>
<dbReference type="Proteomes" id="UP000287651">
    <property type="component" value="Unassembled WGS sequence"/>
</dbReference>
<dbReference type="InterPro" id="IPR057442">
    <property type="entry name" value="Beta-prop_At4g14310"/>
</dbReference>
<feature type="compositionally biased region" description="Polar residues" evidence="1">
    <location>
        <begin position="270"/>
        <end position="279"/>
    </location>
</feature>
<protein>
    <recommendedName>
        <fullName evidence="2">At4g14310 8-bladed propeller domain-containing protein</fullName>
    </recommendedName>
</protein>
<feature type="region of interest" description="Disordered" evidence="1">
    <location>
        <begin position="492"/>
        <end position="512"/>
    </location>
</feature>
<dbReference type="Pfam" id="PF25465">
    <property type="entry name" value="Beta-prop_At4g14310"/>
    <property type="match status" value="1"/>
</dbReference>